<keyword evidence="4" id="KW-1185">Reference proteome</keyword>
<name>A0A7M2SY39_9ACTN</name>
<dbReference type="KEGG" id="sfeu:IM697_20345"/>
<dbReference type="Proteomes" id="UP000594205">
    <property type="component" value="Chromosome"/>
</dbReference>
<evidence type="ECO:0000313" key="3">
    <source>
        <dbReference type="EMBL" id="QOV40545.1"/>
    </source>
</evidence>
<protein>
    <recommendedName>
        <fullName evidence="5">Transmembrane protein</fullName>
    </recommendedName>
</protein>
<gene>
    <name evidence="3" type="ORF">IM697_20345</name>
</gene>
<evidence type="ECO:0008006" key="5">
    <source>
        <dbReference type="Google" id="ProtNLM"/>
    </source>
</evidence>
<keyword evidence="2" id="KW-1133">Transmembrane helix</keyword>
<feature type="transmembrane region" description="Helical" evidence="2">
    <location>
        <begin position="175"/>
        <end position="195"/>
    </location>
</feature>
<evidence type="ECO:0000313" key="4">
    <source>
        <dbReference type="Proteomes" id="UP000594205"/>
    </source>
</evidence>
<proteinExistence type="predicted"/>
<keyword evidence="2" id="KW-0472">Membrane</keyword>
<evidence type="ECO:0000256" key="1">
    <source>
        <dbReference type="SAM" id="MobiDB-lite"/>
    </source>
</evidence>
<dbReference type="EMBL" id="CP063373">
    <property type="protein sequence ID" value="QOV40545.1"/>
    <property type="molecule type" value="Genomic_DNA"/>
</dbReference>
<evidence type="ECO:0000256" key="2">
    <source>
        <dbReference type="SAM" id="Phobius"/>
    </source>
</evidence>
<feature type="transmembrane region" description="Helical" evidence="2">
    <location>
        <begin position="131"/>
        <end position="155"/>
    </location>
</feature>
<accession>A0A7M2SY39</accession>
<keyword evidence="2" id="KW-0812">Transmembrane</keyword>
<reference evidence="3 4" key="1">
    <citation type="submission" date="2020-10" db="EMBL/GenBank/DDBJ databases">
        <title>Streptomyces ferrugineus complate genome analysis.</title>
        <authorList>
            <person name="Anwar N."/>
        </authorList>
    </citation>
    <scope>NUCLEOTIDE SEQUENCE [LARGE SCALE GENOMIC DNA]</scope>
    <source>
        <strain evidence="3 4">CCTCC AA2014009</strain>
    </source>
</reference>
<dbReference type="RefSeq" id="WP_194049132.1">
    <property type="nucleotide sequence ID" value="NZ_CP063373.1"/>
</dbReference>
<organism evidence="3 4">
    <name type="scientific">Streptomyces ferrugineus</name>
    <dbReference type="NCBI Taxonomy" id="1413221"/>
    <lineage>
        <taxon>Bacteria</taxon>
        <taxon>Bacillati</taxon>
        <taxon>Actinomycetota</taxon>
        <taxon>Actinomycetes</taxon>
        <taxon>Kitasatosporales</taxon>
        <taxon>Streptomycetaceae</taxon>
        <taxon>Streptomyces</taxon>
    </lineage>
</organism>
<sequence>MAESFMQQLIASLARRTPVLDESIPSRTGSSDTTERSRHPAKPHLLAEDRHDFERTLDEVLAAEPSDRPARLDAEQLRTMALTASQLIAATAASEYTQYVEMRERARNPRGAEAPLTDSASAKQPGDSRTAVLAVLTPVLFGTAAVIFLLVGYVLGMASPKPAVASTLLTTGWSFAAATAASLLIGMIGLLLAALRNRPSYEEWARNEEVAAARDAWRQALRRRGIEPFLREVRNAVNRSLDHDQAP</sequence>
<dbReference type="AlphaFoldDB" id="A0A7M2SY39"/>
<feature type="region of interest" description="Disordered" evidence="1">
    <location>
        <begin position="104"/>
        <end position="124"/>
    </location>
</feature>
<feature type="region of interest" description="Disordered" evidence="1">
    <location>
        <begin position="20"/>
        <end position="49"/>
    </location>
</feature>